<name>A0A6J8C2X8_MYTCO</name>
<dbReference type="SUPFAM" id="SSF88697">
    <property type="entry name" value="PUA domain-like"/>
    <property type="match status" value="1"/>
</dbReference>
<dbReference type="OrthoDB" id="10249667at2759"/>
<dbReference type="CDD" id="cd11609">
    <property type="entry name" value="MCT1_N"/>
    <property type="match status" value="1"/>
</dbReference>
<dbReference type="PROSITE" id="PS50890">
    <property type="entry name" value="PUA"/>
    <property type="match status" value="1"/>
</dbReference>
<dbReference type="GO" id="GO:0003723">
    <property type="term" value="F:RNA binding"/>
    <property type="evidence" value="ECO:0007669"/>
    <property type="project" value="InterPro"/>
</dbReference>
<dbReference type="Gene3D" id="3.10.400.20">
    <property type="match status" value="1"/>
</dbReference>
<dbReference type="EMBL" id="CACVKT020004553">
    <property type="protein sequence ID" value="CAC5390573.1"/>
    <property type="molecule type" value="Genomic_DNA"/>
</dbReference>
<dbReference type="FunFam" id="3.10.400.20:FF:000001">
    <property type="entry name" value="Malignant T-cell-amplified sequence 1"/>
    <property type="match status" value="1"/>
</dbReference>
<reference evidence="5 6" key="1">
    <citation type="submission" date="2020-06" db="EMBL/GenBank/DDBJ databases">
        <authorList>
            <person name="Li R."/>
            <person name="Bekaert M."/>
        </authorList>
    </citation>
    <scope>NUCLEOTIDE SEQUENCE [LARGE SCALE GENOMIC DNA]</scope>
    <source>
        <strain evidence="6">wild</strain>
    </source>
</reference>
<keyword evidence="6" id="KW-1185">Reference proteome</keyword>
<evidence type="ECO:0000313" key="5">
    <source>
        <dbReference type="EMBL" id="CAC5390573.1"/>
    </source>
</evidence>
<keyword evidence="3" id="KW-0963">Cytoplasm</keyword>
<dbReference type="InterPro" id="IPR004521">
    <property type="entry name" value="Uncharacterised_CHP00451"/>
</dbReference>
<evidence type="ECO:0000256" key="3">
    <source>
        <dbReference type="ARBA" id="ARBA00022490"/>
    </source>
</evidence>
<dbReference type="AlphaFoldDB" id="A0A6J8C2X8"/>
<evidence type="ECO:0000313" key="6">
    <source>
        <dbReference type="Proteomes" id="UP000507470"/>
    </source>
</evidence>
<dbReference type="SMART" id="SM00359">
    <property type="entry name" value="PUA"/>
    <property type="match status" value="1"/>
</dbReference>
<dbReference type="PANTHER" id="PTHR22798:SF0">
    <property type="entry name" value="MALIGNANT T-CELL-AMPLIFIED SEQUENCE 1"/>
    <property type="match status" value="1"/>
</dbReference>
<dbReference type="GO" id="GO:0001731">
    <property type="term" value="P:formation of translation preinitiation complex"/>
    <property type="evidence" value="ECO:0007669"/>
    <property type="project" value="TreeGrafter"/>
</dbReference>
<proteinExistence type="inferred from homology"/>
<accession>A0A6J8C2X8</accession>
<comment type="similarity">
    <text evidence="2">Belongs to the MCTS1 family.</text>
</comment>
<comment type="subcellular location">
    <subcellularLocation>
        <location evidence="1">Cytoplasm</location>
    </subcellularLocation>
</comment>
<dbReference type="Proteomes" id="UP000507470">
    <property type="component" value="Unassembled WGS sequence"/>
</dbReference>
<dbReference type="GO" id="GO:0005737">
    <property type="term" value="C:cytoplasm"/>
    <property type="evidence" value="ECO:0007669"/>
    <property type="project" value="UniProtKB-SubCell"/>
</dbReference>
<dbReference type="InterPro" id="IPR016437">
    <property type="entry name" value="MCT-1/Tma20"/>
</dbReference>
<organism evidence="5 6">
    <name type="scientific">Mytilus coruscus</name>
    <name type="common">Sea mussel</name>
    <dbReference type="NCBI Taxonomy" id="42192"/>
    <lineage>
        <taxon>Eukaryota</taxon>
        <taxon>Metazoa</taxon>
        <taxon>Spiralia</taxon>
        <taxon>Lophotrochozoa</taxon>
        <taxon>Mollusca</taxon>
        <taxon>Bivalvia</taxon>
        <taxon>Autobranchia</taxon>
        <taxon>Pteriomorphia</taxon>
        <taxon>Mytilida</taxon>
        <taxon>Mytiloidea</taxon>
        <taxon>Mytilidae</taxon>
        <taxon>Mytilinae</taxon>
        <taxon>Mytilus</taxon>
    </lineage>
</organism>
<evidence type="ECO:0000256" key="1">
    <source>
        <dbReference type="ARBA" id="ARBA00004496"/>
    </source>
</evidence>
<dbReference type="PANTHER" id="PTHR22798">
    <property type="entry name" value="MCT-1 PROTEIN"/>
    <property type="match status" value="1"/>
</dbReference>
<dbReference type="CDD" id="cd21155">
    <property type="entry name" value="PUA_MCTS-1-like"/>
    <property type="match status" value="1"/>
</dbReference>
<sequence>MEYWAITYTQHDLNQLGRIQLRAARFITGHYRSREEGSVTKMLAELELNNREGTSQRLVYGTRILCTIPSVILFLNPPEVACEEISLKMFKKFDEREMVSGVNNPKSSVQKGIRNSILENYPAIETYLDTIIPKKGDLKIVKCHEHIEILANSKGEPVFFRQRDGPYMPTLRLLHKYPFILPHMQVDKGAIRFVLSGANIMCPGLTSPGAKMSNLEAGKVATIVAEGKEHALAVGKLVMSTEEILDKNKGIGVENIHYLNDGLWNMKNVK</sequence>
<feature type="domain" description="PUA" evidence="4">
    <location>
        <begin position="182"/>
        <end position="260"/>
    </location>
</feature>
<dbReference type="Pfam" id="PF01472">
    <property type="entry name" value="PUA"/>
    <property type="match status" value="1"/>
</dbReference>
<evidence type="ECO:0000259" key="4">
    <source>
        <dbReference type="SMART" id="SM00359"/>
    </source>
</evidence>
<protein>
    <recommendedName>
        <fullName evidence="4">PUA domain-containing protein</fullName>
    </recommendedName>
</protein>
<evidence type="ECO:0000256" key="2">
    <source>
        <dbReference type="ARBA" id="ARBA00008955"/>
    </source>
</evidence>
<dbReference type="InterPro" id="IPR015947">
    <property type="entry name" value="PUA-like_sf"/>
</dbReference>
<dbReference type="Pfam" id="PF17832">
    <property type="entry name" value="Pre-PUA"/>
    <property type="match status" value="1"/>
</dbReference>
<dbReference type="GO" id="GO:0002188">
    <property type="term" value="P:translation reinitiation"/>
    <property type="evidence" value="ECO:0007669"/>
    <property type="project" value="UniProtKB-ARBA"/>
</dbReference>
<dbReference type="InterPro" id="IPR002478">
    <property type="entry name" value="PUA"/>
</dbReference>
<gene>
    <name evidence="5" type="ORF">MCOR_25661</name>
</gene>
<dbReference type="InterPro" id="IPR041366">
    <property type="entry name" value="Pre-PUA"/>
</dbReference>
<dbReference type="NCBIfam" id="TIGR00451">
    <property type="entry name" value="unchar_dom_2"/>
    <property type="match status" value="1"/>
</dbReference>